<dbReference type="InterPro" id="IPR022357">
    <property type="entry name" value="MIP_CS"/>
</dbReference>
<dbReference type="InterPro" id="IPR000425">
    <property type="entry name" value="MIP"/>
</dbReference>
<comment type="caution">
    <text evidence="11">The sequence shown here is derived from an EMBL/GenBank/DDBJ whole genome shotgun (WGS) entry which is preliminary data.</text>
</comment>
<feature type="site" description="Selectivity filter" evidence="10">
    <location>
        <position position="42"/>
    </location>
</feature>
<evidence type="ECO:0000256" key="5">
    <source>
        <dbReference type="ARBA" id="ARBA00022519"/>
    </source>
</evidence>
<feature type="site" description="Selectivity filter" evidence="10">
    <location>
        <position position="187"/>
    </location>
</feature>
<evidence type="ECO:0000256" key="7">
    <source>
        <dbReference type="ARBA" id="ARBA00022737"/>
    </source>
</evidence>
<dbReference type="RefSeq" id="WP_189419558.1">
    <property type="nucleotide sequence ID" value="NZ_BMYZ01000002.1"/>
</dbReference>
<sequence length="229" mass="23547">MKKYVAELFGTFWLVLGGCGSAVLAAAFPQVGIGLLGVSLAFGLTVLTMAFAIGHISGCHLNPAVSIGLWAGGRFPAKELLPYIIAQVVGGVIAGAVLFAIASGKAGFDVSAGFASNGFDTHSPGGYSMHAALITEVVMTMMFLIVIMGATDKRAPQGLAPIAIGLCLTLIHLISIPVTNTSVNPARSTGVAVFVGDWAVAQLWLFWVAPIVGAVLGAVIYKFIGSENK</sequence>
<comment type="subcellular location">
    <subcellularLocation>
        <location evidence="1 10">Cell membrane</location>
        <topology evidence="1 10">Multi-pass membrane protein</topology>
    </subcellularLocation>
</comment>
<evidence type="ECO:0000256" key="3">
    <source>
        <dbReference type="ARBA" id="ARBA00022448"/>
    </source>
</evidence>
<comment type="catalytic activity">
    <reaction evidence="10">
        <text>H2O(in) = H2O(out)</text>
        <dbReference type="Rhea" id="RHEA:29667"/>
        <dbReference type="ChEBI" id="CHEBI:15377"/>
    </reaction>
</comment>
<evidence type="ECO:0000256" key="2">
    <source>
        <dbReference type="ARBA" id="ARBA00006175"/>
    </source>
</evidence>
<feature type="transmembrane region" description="Helical" evidence="10">
    <location>
        <begin position="159"/>
        <end position="178"/>
    </location>
</feature>
<evidence type="ECO:0000256" key="8">
    <source>
        <dbReference type="ARBA" id="ARBA00022989"/>
    </source>
</evidence>
<keyword evidence="7 10" id="KW-0677">Repeat</keyword>
<evidence type="ECO:0000256" key="4">
    <source>
        <dbReference type="ARBA" id="ARBA00022475"/>
    </source>
</evidence>
<dbReference type="Pfam" id="PF00230">
    <property type="entry name" value="MIP"/>
    <property type="match status" value="1"/>
</dbReference>
<feature type="short sequence motif" description="NPA 1" evidence="10">
    <location>
        <begin position="62"/>
        <end position="64"/>
    </location>
</feature>
<comment type="caution">
    <text evidence="10">Lacks conserved residue(s) required for the propagation of feature annotation.</text>
</comment>
<reference evidence="12" key="1">
    <citation type="journal article" date="2019" name="Int. J. Syst. Evol. Microbiol.">
        <title>The Global Catalogue of Microorganisms (GCM) 10K type strain sequencing project: providing services to taxonomists for standard genome sequencing and annotation.</title>
        <authorList>
            <consortium name="The Broad Institute Genomics Platform"/>
            <consortium name="The Broad Institute Genome Sequencing Center for Infectious Disease"/>
            <person name="Wu L."/>
            <person name="Ma J."/>
        </authorList>
    </citation>
    <scope>NUCLEOTIDE SEQUENCE [LARGE SCALE GENOMIC DNA]</scope>
    <source>
        <strain evidence="12">KCTC 32239</strain>
    </source>
</reference>
<keyword evidence="9 10" id="KW-0472">Membrane</keyword>
<dbReference type="PRINTS" id="PR00783">
    <property type="entry name" value="MINTRINSICP"/>
</dbReference>
<dbReference type="PROSITE" id="PS00221">
    <property type="entry name" value="MIP"/>
    <property type="match status" value="1"/>
</dbReference>
<feature type="site" description="Involved in tetramerization or stability of the tetramer" evidence="10">
    <location>
        <position position="19"/>
    </location>
</feature>
<name>A0ABQ3BAF8_9GAMM</name>
<dbReference type="CDD" id="cd00333">
    <property type="entry name" value="MIP"/>
    <property type="match status" value="1"/>
</dbReference>
<gene>
    <name evidence="10 11" type="primary">aqpZ</name>
    <name evidence="11" type="ORF">GCM10011613_27530</name>
</gene>
<evidence type="ECO:0000256" key="10">
    <source>
        <dbReference type="HAMAP-Rule" id="MF_01146"/>
    </source>
</evidence>
<feature type="transmembrane region" description="Helical" evidence="10">
    <location>
        <begin position="127"/>
        <end position="147"/>
    </location>
</feature>
<protein>
    <recommendedName>
        <fullName evidence="10">Aquaporin Z</fullName>
    </recommendedName>
</protein>
<evidence type="ECO:0000313" key="12">
    <source>
        <dbReference type="Proteomes" id="UP000619761"/>
    </source>
</evidence>
<keyword evidence="6 10" id="KW-0812">Transmembrane</keyword>
<keyword evidence="12" id="KW-1185">Reference proteome</keyword>
<feature type="transmembrane region" description="Helical" evidence="10">
    <location>
        <begin position="198"/>
        <end position="224"/>
    </location>
</feature>
<keyword evidence="8 10" id="KW-1133">Transmembrane helix</keyword>
<accession>A0ABQ3BAF8</accession>
<feature type="transmembrane region" description="Helical" evidence="10">
    <location>
        <begin position="80"/>
        <end position="102"/>
    </location>
</feature>
<dbReference type="PROSITE" id="PS51257">
    <property type="entry name" value="PROKAR_LIPOPROTEIN"/>
    <property type="match status" value="1"/>
</dbReference>
<proteinExistence type="inferred from homology"/>
<feature type="site" description="Selectivity filter" evidence="10">
    <location>
        <position position="181"/>
    </location>
</feature>
<comment type="domain">
    <text evidence="10">Aquaporins contain two tandem repeats each containing three membrane-spanning domains and a pore-forming loop with the signature motif Asn-Pro-Ala (NPA).</text>
</comment>
<keyword evidence="3 10" id="KW-0813">Transport</keyword>
<evidence type="ECO:0000313" key="11">
    <source>
        <dbReference type="EMBL" id="GGY80970.1"/>
    </source>
</evidence>
<dbReference type="PANTHER" id="PTHR19139:SF199">
    <property type="entry name" value="MIP17260P"/>
    <property type="match status" value="1"/>
</dbReference>
<dbReference type="NCBIfam" id="TIGR00861">
    <property type="entry name" value="MIP"/>
    <property type="match status" value="1"/>
</dbReference>
<comment type="function">
    <text evidence="10">Channel that permits osmotically driven movement of water in both directions. It is involved in the osmoregulation and in the maintenance of cell turgor during volume expansion in rapidly growing cells. It mediates rapid entry or exit of water in response to abrupt changes in osmolarity.</text>
</comment>
<evidence type="ECO:0000256" key="6">
    <source>
        <dbReference type="ARBA" id="ARBA00022692"/>
    </source>
</evidence>
<dbReference type="InterPro" id="IPR034294">
    <property type="entry name" value="Aquaporin_transptr"/>
</dbReference>
<dbReference type="PANTHER" id="PTHR19139">
    <property type="entry name" value="AQUAPORIN TRANSPORTER"/>
    <property type="match status" value="1"/>
</dbReference>
<dbReference type="NCBIfam" id="NF003838">
    <property type="entry name" value="PRK05420.1"/>
    <property type="match status" value="1"/>
</dbReference>
<dbReference type="SUPFAM" id="SSF81338">
    <property type="entry name" value="Aquaporin-like"/>
    <property type="match status" value="1"/>
</dbReference>
<dbReference type="EMBL" id="BMYZ01000002">
    <property type="protein sequence ID" value="GGY80970.1"/>
    <property type="molecule type" value="Genomic_DNA"/>
</dbReference>
<comment type="subunit">
    <text evidence="10">Homotetramer.</text>
</comment>
<dbReference type="InterPro" id="IPR023743">
    <property type="entry name" value="Aquaporin_Z"/>
</dbReference>
<keyword evidence="4 10" id="KW-1003">Cell membrane</keyword>
<organism evidence="11 12">
    <name type="scientific">Cellvibrio zantedeschiae</name>
    <dbReference type="NCBI Taxonomy" id="1237077"/>
    <lineage>
        <taxon>Bacteria</taxon>
        <taxon>Pseudomonadati</taxon>
        <taxon>Pseudomonadota</taxon>
        <taxon>Gammaproteobacteria</taxon>
        <taxon>Cellvibrionales</taxon>
        <taxon>Cellvibrionaceae</taxon>
        <taxon>Cellvibrio</taxon>
    </lineage>
</organism>
<evidence type="ECO:0000256" key="1">
    <source>
        <dbReference type="ARBA" id="ARBA00004651"/>
    </source>
</evidence>
<feature type="site" description="Selectivity filter" evidence="10">
    <location>
        <position position="172"/>
    </location>
</feature>
<dbReference type="Gene3D" id="1.20.1080.10">
    <property type="entry name" value="Glycerol uptake facilitator protein"/>
    <property type="match status" value="1"/>
</dbReference>
<dbReference type="Proteomes" id="UP000619761">
    <property type="component" value="Unassembled WGS sequence"/>
</dbReference>
<comment type="similarity">
    <text evidence="2 10">Belongs to the MIP/aquaporin (TC 1.A.8) family.</text>
</comment>
<dbReference type="HAMAP" id="MF_01146">
    <property type="entry name" value="Aquaporin_Z"/>
    <property type="match status" value="1"/>
</dbReference>
<keyword evidence="5" id="KW-0997">Cell inner membrane</keyword>
<dbReference type="InterPro" id="IPR023271">
    <property type="entry name" value="Aquaporin-like"/>
</dbReference>
<feature type="short sequence motif" description="NPA 2" evidence="10">
    <location>
        <begin position="184"/>
        <end position="186"/>
    </location>
</feature>
<evidence type="ECO:0000256" key="9">
    <source>
        <dbReference type="ARBA" id="ARBA00023136"/>
    </source>
</evidence>
<feature type="transmembrane region" description="Helical" evidence="10">
    <location>
        <begin position="35"/>
        <end position="59"/>
    </location>
</feature>